<organism evidence="2 3">
    <name type="scientific">Salinimicrobium catena</name>
    <dbReference type="NCBI Taxonomy" id="390640"/>
    <lineage>
        <taxon>Bacteria</taxon>
        <taxon>Pseudomonadati</taxon>
        <taxon>Bacteroidota</taxon>
        <taxon>Flavobacteriia</taxon>
        <taxon>Flavobacteriales</taxon>
        <taxon>Flavobacteriaceae</taxon>
        <taxon>Salinimicrobium</taxon>
    </lineage>
</organism>
<gene>
    <name evidence="2" type="ORF">SAMN04488034_103106</name>
</gene>
<dbReference type="AlphaFoldDB" id="A0A1H5MVM3"/>
<feature type="transmembrane region" description="Helical" evidence="1">
    <location>
        <begin position="89"/>
        <end position="110"/>
    </location>
</feature>
<keyword evidence="1" id="KW-0812">Transmembrane</keyword>
<evidence type="ECO:0000256" key="1">
    <source>
        <dbReference type="SAM" id="Phobius"/>
    </source>
</evidence>
<keyword evidence="1" id="KW-1133">Transmembrane helix</keyword>
<protein>
    <submittedName>
        <fullName evidence="2">Uncharacterized protein</fullName>
    </submittedName>
</protein>
<reference evidence="2 3" key="1">
    <citation type="submission" date="2016-10" db="EMBL/GenBank/DDBJ databases">
        <authorList>
            <person name="de Groot N.N."/>
        </authorList>
    </citation>
    <scope>NUCLEOTIDE SEQUENCE [LARGE SCALE GENOMIC DNA]</scope>
    <source>
        <strain evidence="2 3">DSM 23553</strain>
    </source>
</reference>
<accession>A0A1H5MVM3</accession>
<sequence length="113" mass="13300">MKENVKEHVLRIFQDKVCSMPQLNSEKEIKIFLQLQKYNLIYVTPEGAITITKKGKAALKFGVEKYIVLERFEEKLLKDAMNREIERKWIYFAAIPLILILSIGLLYLQLEIN</sequence>
<keyword evidence="1" id="KW-0472">Membrane</keyword>
<name>A0A1H5MVM3_9FLAO</name>
<proteinExistence type="predicted"/>
<keyword evidence="3" id="KW-1185">Reference proteome</keyword>
<evidence type="ECO:0000313" key="3">
    <source>
        <dbReference type="Proteomes" id="UP000199448"/>
    </source>
</evidence>
<dbReference type="Proteomes" id="UP000199448">
    <property type="component" value="Unassembled WGS sequence"/>
</dbReference>
<evidence type="ECO:0000313" key="2">
    <source>
        <dbReference type="EMBL" id="SEE92797.1"/>
    </source>
</evidence>
<dbReference type="EMBL" id="FNUG01000003">
    <property type="protein sequence ID" value="SEE92797.1"/>
    <property type="molecule type" value="Genomic_DNA"/>
</dbReference>
<dbReference type="RefSeq" id="WP_093113063.1">
    <property type="nucleotide sequence ID" value="NZ_FNGG01000003.1"/>
</dbReference>